<gene>
    <name evidence="3" type="ORF">LCGC14_2623450</name>
</gene>
<dbReference type="Pfam" id="PF01370">
    <property type="entry name" value="Epimerase"/>
    <property type="match status" value="1"/>
</dbReference>
<dbReference type="Gene3D" id="3.40.50.720">
    <property type="entry name" value="NAD(P)-binding Rossmann-like Domain"/>
    <property type="match status" value="1"/>
</dbReference>
<evidence type="ECO:0000313" key="3">
    <source>
        <dbReference type="EMBL" id="KKL03705.1"/>
    </source>
</evidence>
<dbReference type="Gene3D" id="3.90.25.10">
    <property type="entry name" value="UDP-galactose 4-epimerase, domain 1"/>
    <property type="match status" value="1"/>
</dbReference>
<feature type="non-terminal residue" evidence="3">
    <location>
        <position position="458"/>
    </location>
</feature>
<reference evidence="3" key="1">
    <citation type="journal article" date="2015" name="Nature">
        <title>Complex archaea that bridge the gap between prokaryotes and eukaryotes.</title>
        <authorList>
            <person name="Spang A."/>
            <person name="Saw J.H."/>
            <person name="Jorgensen S.L."/>
            <person name="Zaremba-Niedzwiedzka K."/>
            <person name="Martijn J."/>
            <person name="Lind A.E."/>
            <person name="van Eijk R."/>
            <person name="Schleper C."/>
            <person name="Guy L."/>
            <person name="Ettema T.J."/>
        </authorList>
    </citation>
    <scope>NUCLEOTIDE SEQUENCE</scope>
</reference>
<proteinExistence type="predicted"/>
<dbReference type="EMBL" id="LAZR01044824">
    <property type="protein sequence ID" value="KKL03705.1"/>
    <property type="molecule type" value="Genomic_DNA"/>
</dbReference>
<accession>A0A0F9A2K1</accession>
<sequence>AEYGLKAIHLLMINLYGPDDNFDPKSSHVVPALIRKVAEAQKEGRDFVDGLTVNATFVEDLSLPEGKRVITRVKKPGVMKDGVLVRPAEVVVGVGEKPLVTPAPISQRISETLAERPVEPVRRGRVKLEEGTPKYIQTADELRQQGYSKDLTDFLLRKQADREAGFADAGSWTEAQLIKREGTVPRLIGSEGVTVYRAVPRGKGINVGDYVFLSKTGAVAFVKEHGLTRGQPEIVKISAPKHDFLIPDKGSPGEAIYAPTAPQRPVTPKVEAPVPREAKPEVKALPEPIKPVEKPVAERPVLKAPEPPKAEVKPPPVEPVKPFGDVVGLNKAENARLREFFKLDKLPELEKIPVKQSFAEAKTQQLDVKALDIADEVLKTKRPLTRAEHAGMGLRATKLVNEYDQSIKRQSELIDKGDVGAASTERLISETALEQFDKLTEAARFGRAEAARTMQIGT</sequence>
<comment type="caution">
    <text evidence="3">The sequence shown here is derived from an EMBL/GenBank/DDBJ whole genome shotgun (WGS) entry which is preliminary data.</text>
</comment>
<feature type="non-terminal residue" evidence="3">
    <location>
        <position position="1"/>
    </location>
</feature>
<dbReference type="AlphaFoldDB" id="A0A0F9A2K1"/>
<name>A0A0F9A2K1_9ZZZZ</name>
<dbReference type="InterPro" id="IPR001509">
    <property type="entry name" value="Epimerase_deHydtase"/>
</dbReference>
<evidence type="ECO:0000259" key="2">
    <source>
        <dbReference type="Pfam" id="PF01370"/>
    </source>
</evidence>
<feature type="domain" description="NAD-dependent epimerase/dehydratase" evidence="2">
    <location>
        <begin position="1"/>
        <end position="41"/>
    </location>
</feature>
<feature type="region of interest" description="Disordered" evidence="1">
    <location>
        <begin position="258"/>
        <end position="278"/>
    </location>
</feature>
<organism evidence="3">
    <name type="scientific">marine sediment metagenome</name>
    <dbReference type="NCBI Taxonomy" id="412755"/>
    <lineage>
        <taxon>unclassified sequences</taxon>
        <taxon>metagenomes</taxon>
        <taxon>ecological metagenomes</taxon>
    </lineage>
</organism>
<protein>
    <recommendedName>
        <fullName evidence="2">NAD-dependent epimerase/dehydratase domain-containing protein</fullName>
    </recommendedName>
</protein>
<evidence type="ECO:0000256" key="1">
    <source>
        <dbReference type="SAM" id="MobiDB-lite"/>
    </source>
</evidence>